<organism evidence="1">
    <name type="scientific">marine sediment metagenome</name>
    <dbReference type="NCBI Taxonomy" id="412755"/>
    <lineage>
        <taxon>unclassified sequences</taxon>
        <taxon>metagenomes</taxon>
        <taxon>ecological metagenomes</taxon>
    </lineage>
</organism>
<dbReference type="AlphaFoldDB" id="X0VY86"/>
<evidence type="ECO:0000313" key="1">
    <source>
        <dbReference type="EMBL" id="GAG16047.1"/>
    </source>
</evidence>
<accession>X0VY86</accession>
<gene>
    <name evidence="1" type="ORF">S01H1_57981</name>
</gene>
<proteinExistence type="predicted"/>
<protein>
    <submittedName>
        <fullName evidence="1">Uncharacterized protein</fullName>
    </submittedName>
</protein>
<sequence>MFQSYHYTSINEQSGQHLQHIFVGEALLNPHTQTLPRVFVDHIEDAKGFTPL</sequence>
<comment type="caution">
    <text evidence="1">The sequence shown here is derived from an EMBL/GenBank/DDBJ whole genome shotgun (WGS) entry which is preliminary data.</text>
</comment>
<reference evidence="1" key="1">
    <citation type="journal article" date="2014" name="Front. Microbiol.">
        <title>High frequency of phylogenetically diverse reductive dehalogenase-homologous genes in deep subseafloor sedimentary metagenomes.</title>
        <authorList>
            <person name="Kawai M."/>
            <person name="Futagami T."/>
            <person name="Toyoda A."/>
            <person name="Takaki Y."/>
            <person name="Nishi S."/>
            <person name="Hori S."/>
            <person name="Arai W."/>
            <person name="Tsubouchi T."/>
            <person name="Morono Y."/>
            <person name="Uchiyama I."/>
            <person name="Ito T."/>
            <person name="Fujiyama A."/>
            <person name="Inagaki F."/>
            <person name="Takami H."/>
        </authorList>
    </citation>
    <scope>NUCLEOTIDE SEQUENCE</scope>
    <source>
        <strain evidence="1">Expedition CK06-06</strain>
    </source>
</reference>
<name>X0VY86_9ZZZZ</name>
<dbReference type="EMBL" id="BARS01037846">
    <property type="protein sequence ID" value="GAG16047.1"/>
    <property type="molecule type" value="Genomic_DNA"/>
</dbReference>